<dbReference type="Proteomes" id="UP000236728">
    <property type="component" value="Unassembled WGS sequence"/>
</dbReference>
<accession>A0A1H6AIK0</accession>
<keyword evidence="1" id="KW-0732">Signal</keyword>
<protein>
    <recommendedName>
        <fullName evidence="4">YXWGXW repeat-containing protein</fullName>
    </recommendedName>
</protein>
<proteinExistence type="predicted"/>
<sequence length="140" mass="15638">MSFFKLAALTTAALALTVAAPRASEAQVTFGVNIGAPPVCSYGYYGYAPYRCAPYGYYGPEWFSNGVFIGAGRWYHGGDHFHGHINHAYDPHYGYRGPFPERGGAYREPDDHWNNFHASHYYDGHAEHVDHDYHGGGHPR</sequence>
<evidence type="ECO:0008006" key="4">
    <source>
        <dbReference type="Google" id="ProtNLM"/>
    </source>
</evidence>
<gene>
    <name evidence="2" type="ORF">SAMN05421819_3190</name>
</gene>
<feature type="chain" id="PRO_5009292715" description="YXWGXW repeat-containing protein" evidence="1">
    <location>
        <begin position="27"/>
        <end position="140"/>
    </location>
</feature>
<feature type="signal peptide" evidence="1">
    <location>
        <begin position="1"/>
        <end position="26"/>
    </location>
</feature>
<name>A0A1H6AIK0_9BACT</name>
<reference evidence="2 3" key="1">
    <citation type="submission" date="2016-10" db="EMBL/GenBank/DDBJ databases">
        <authorList>
            <person name="de Groot N.N."/>
        </authorList>
    </citation>
    <scope>NUCLEOTIDE SEQUENCE [LARGE SCALE GENOMIC DNA]</scope>
    <source>
        <strain evidence="2 3">DSM 22489</strain>
    </source>
</reference>
<evidence type="ECO:0000313" key="3">
    <source>
        <dbReference type="Proteomes" id="UP000236728"/>
    </source>
</evidence>
<dbReference type="EMBL" id="FNVA01000005">
    <property type="protein sequence ID" value="SEG48579.1"/>
    <property type="molecule type" value="Genomic_DNA"/>
</dbReference>
<evidence type="ECO:0000313" key="2">
    <source>
        <dbReference type="EMBL" id="SEG48579.1"/>
    </source>
</evidence>
<dbReference type="OrthoDB" id="122916at2"/>
<evidence type="ECO:0000256" key="1">
    <source>
        <dbReference type="SAM" id="SignalP"/>
    </source>
</evidence>
<dbReference type="AlphaFoldDB" id="A0A1H6AIK0"/>
<dbReference type="RefSeq" id="WP_103934041.1">
    <property type="nucleotide sequence ID" value="NZ_FNVA01000005.1"/>
</dbReference>
<keyword evidence="3" id="KW-1185">Reference proteome</keyword>
<organism evidence="2 3">
    <name type="scientific">Bryocella elongata</name>
    <dbReference type="NCBI Taxonomy" id="863522"/>
    <lineage>
        <taxon>Bacteria</taxon>
        <taxon>Pseudomonadati</taxon>
        <taxon>Acidobacteriota</taxon>
        <taxon>Terriglobia</taxon>
        <taxon>Terriglobales</taxon>
        <taxon>Acidobacteriaceae</taxon>
        <taxon>Bryocella</taxon>
    </lineage>
</organism>